<evidence type="ECO:0000256" key="1">
    <source>
        <dbReference type="SAM" id="Coils"/>
    </source>
</evidence>
<dbReference type="GO" id="GO:0051301">
    <property type="term" value="P:cell division"/>
    <property type="evidence" value="ECO:0007669"/>
    <property type="project" value="UniProtKB-KW"/>
</dbReference>
<reference evidence="2" key="1">
    <citation type="journal article" date="2021" name="PeerJ">
        <title>Extensive microbial diversity within the chicken gut microbiome revealed by metagenomics and culture.</title>
        <authorList>
            <person name="Gilroy R."/>
            <person name="Ravi A."/>
            <person name="Getino M."/>
            <person name="Pursley I."/>
            <person name="Horton D.L."/>
            <person name="Alikhan N.F."/>
            <person name="Baker D."/>
            <person name="Gharbi K."/>
            <person name="Hall N."/>
            <person name="Watson M."/>
            <person name="Adriaenssens E.M."/>
            <person name="Foster-Nyarko E."/>
            <person name="Jarju S."/>
            <person name="Secka A."/>
            <person name="Antonio M."/>
            <person name="Oren A."/>
            <person name="Chaudhuri R.R."/>
            <person name="La Ragione R."/>
            <person name="Hildebrand F."/>
            <person name="Pallen M.J."/>
        </authorList>
    </citation>
    <scope>NUCLEOTIDE SEQUENCE</scope>
    <source>
        <strain evidence="2">CHK179-28034</strain>
    </source>
</reference>
<dbReference type="Proteomes" id="UP000824049">
    <property type="component" value="Unassembled WGS sequence"/>
</dbReference>
<dbReference type="Pfam" id="PF05164">
    <property type="entry name" value="ZapA"/>
    <property type="match status" value="1"/>
</dbReference>
<organism evidence="2 3">
    <name type="scientific">Candidatus Anaerobutyricum stercoris</name>
    <dbReference type="NCBI Taxonomy" id="2838457"/>
    <lineage>
        <taxon>Bacteria</taxon>
        <taxon>Bacillati</taxon>
        <taxon>Bacillota</taxon>
        <taxon>Clostridia</taxon>
        <taxon>Lachnospirales</taxon>
        <taxon>Lachnospiraceae</taxon>
        <taxon>Anaerobutyricum</taxon>
    </lineage>
</organism>
<feature type="coiled-coil region" evidence="1">
    <location>
        <begin position="67"/>
        <end position="136"/>
    </location>
</feature>
<reference evidence="2" key="2">
    <citation type="submission" date="2021-04" db="EMBL/GenBank/DDBJ databases">
        <authorList>
            <person name="Gilroy R."/>
        </authorList>
    </citation>
    <scope>NUCLEOTIDE SEQUENCE</scope>
    <source>
        <strain evidence="2">CHK179-28034</strain>
    </source>
</reference>
<keyword evidence="2" id="KW-0132">Cell division</keyword>
<accession>A0A9D2J7V6</accession>
<protein>
    <submittedName>
        <fullName evidence="2">Cell division protein ZapA</fullName>
    </submittedName>
</protein>
<dbReference type="InterPro" id="IPR007838">
    <property type="entry name" value="Cell_div_ZapA-like"/>
</dbReference>
<gene>
    <name evidence="2" type="ORF">H9968_05640</name>
</gene>
<proteinExistence type="predicted"/>
<evidence type="ECO:0000313" key="3">
    <source>
        <dbReference type="Proteomes" id="UP000824049"/>
    </source>
</evidence>
<dbReference type="InterPro" id="IPR036192">
    <property type="entry name" value="Cell_div_ZapA-like_sf"/>
</dbReference>
<dbReference type="Gene3D" id="6.10.250.790">
    <property type="match status" value="1"/>
</dbReference>
<dbReference type="SUPFAM" id="SSF102829">
    <property type="entry name" value="Cell division protein ZapA-like"/>
    <property type="match status" value="1"/>
</dbReference>
<sequence length="148" mass="17474">MENKTKVSVVIDGKVYMLAGSSSETFMQRIASYVDGKIRELKQQNGYSKLPQEYKNILLSLNIAEELFKLQDEVNIFNQEHQENEQELYKLKQEMVDKEMRIDTANKLVIEYKTKVNELQKRIIELETRSELHETKRNDSKNNDTKKN</sequence>
<keyword evidence="1" id="KW-0175">Coiled coil</keyword>
<name>A0A9D2J7V6_9FIRM</name>
<dbReference type="AlphaFoldDB" id="A0A9D2J7V6"/>
<keyword evidence="2" id="KW-0131">Cell cycle</keyword>
<dbReference type="InterPro" id="IPR053712">
    <property type="entry name" value="Bac_CellDiv_Activator"/>
</dbReference>
<dbReference type="EMBL" id="DXBR01000051">
    <property type="protein sequence ID" value="HIZ39397.1"/>
    <property type="molecule type" value="Genomic_DNA"/>
</dbReference>
<comment type="caution">
    <text evidence="2">The sequence shown here is derived from an EMBL/GenBank/DDBJ whole genome shotgun (WGS) entry which is preliminary data.</text>
</comment>
<evidence type="ECO:0000313" key="2">
    <source>
        <dbReference type="EMBL" id="HIZ39397.1"/>
    </source>
</evidence>